<gene>
    <name evidence="1" type="ORF">RHMOL_Rhmol04G0308600</name>
</gene>
<name>A0ACC0P5X9_RHOML</name>
<proteinExistence type="predicted"/>
<keyword evidence="2" id="KW-1185">Reference proteome</keyword>
<sequence length="923" mass="102063">MAEISASSLISPMDYSSSNYRKCNLLFPPHCSSFALRSHSNTINPRSSTPSATVISQAKPQPSFARKRFSKQKPTSGNLRLGQDDVPTNKKINKALAIIAKSGKYGKALSHFNELQLKEIELDLYTFSIAINCYCHLNQVGFGLSLLGGIFKRGYTPNVVTFTSLLNGLIAQDKTAEALSHFDKLQLQGIQPTLYTFNIAIKCYCRMNRVGFGFSLLGCILKCGYTPGVATFNTLLNGLIILDKNVEAVEFFEKTVKKGVFKPKVSMYGSFINRLCKMGNTGAAISSLRIAEDGGLKPNTTIYSMIIDRLCKDGMVDDGVNFLVEMNSKGIRANVVTYTSLIDGLCKHGKWKEAAGMLREMVDSSISPDVCTSTVLNRVGFGFSLLGCILKCGYTPDVATFDTLLNGLIILDKNVEAVEFFEKIVKKGVFKPNVSTYGSFINRLCKMGNTGAAISSLRIAEDGGLKPNTTIYSMIIDRLCKDGMVDDGVNFLVEMNSKGIRANVVTYTSLIDGLCKHGKWKEATGMLREMVDSSISPDVCTSIVLNRVGFGFSLLGCILKCGYTPDVATFDTLLNGLIIHDKNVEAVEFFEKIVKKGVFKPNVSTYGSFINRLCKMGNTGAAISFLRIAEDGGLKPNTMIYNMIIDRLCKDGMVDDGVNFLVEMKSKGIRANVVTYTSLIDGLCKHGKWKEATGMLREMVDSSISPNVCTSTVLVSAFCNQGMIKEAEELLEDMIARGVYPNVVTYSSLMKGYCLQGLMGEAMRLFNAMVGRGIHPDNYCYNTLIKGYCKNMKIDEAMHLFREMPLRDVKRDIVTFNIIVRGLVQIGRYTAAQEILNEMQAARQIPDPKTCGLRWYSLCQSGHIDEAMFLFRMMEKRGLRLDIVEYNVLVDAYRKNKTLDNARDLFTILPSEGSCLDDRTSLI</sequence>
<protein>
    <submittedName>
        <fullName evidence="1">Uncharacterized protein</fullName>
    </submittedName>
</protein>
<comment type="caution">
    <text evidence="1">The sequence shown here is derived from an EMBL/GenBank/DDBJ whole genome shotgun (WGS) entry which is preliminary data.</text>
</comment>
<dbReference type="Proteomes" id="UP001062846">
    <property type="component" value="Chromosome 4"/>
</dbReference>
<reference evidence="1" key="1">
    <citation type="submission" date="2022-02" db="EMBL/GenBank/DDBJ databases">
        <title>Plant Genome Project.</title>
        <authorList>
            <person name="Zhang R.-G."/>
        </authorList>
    </citation>
    <scope>NUCLEOTIDE SEQUENCE</scope>
    <source>
        <strain evidence="1">AT1</strain>
    </source>
</reference>
<dbReference type="EMBL" id="CM046391">
    <property type="protein sequence ID" value="KAI8561078.1"/>
    <property type="molecule type" value="Genomic_DNA"/>
</dbReference>
<organism evidence="1 2">
    <name type="scientific">Rhododendron molle</name>
    <name type="common">Chinese azalea</name>
    <name type="synonym">Azalea mollis</name>
    <dbReference type="NCBI Taxonomy" id="49168"/>
    <lineage>
        <taxon>Eukaryota</taxon>
        <taxon>Viridiplantae</taxon>
        <taxon>Streptophyta</taxon>
        <taxon>Embryophyta</taxon>
        <taxon>Tracheophyta</taxon>
        <taxon>Spermatophyta</taxon>
        <taxon>Magnoliopsida</taxon>
        <taxon>eudicotyledons</taxon>
        <taxon>Gunneridae</taxon>
        <taxon>Pentapetalae</taxon>
        <taxon>asterids</taxon>
        <taxon>Ericales</taxon>
        <taxon>Ericaceae</taxon>
        <taxon>Ericoideae</taxon>
        <taxon>Rhodoreae</taxon>
        <taxon>Rhododendron</taxon>
    </lineage>
</organism>
<evidence type="ECO:0000313" key="1">
    <source>
        <dbReference type="EMBL" id="KAI8561078.1"/>
    </source>
</evidence>
<evidence type="ECO:0000313" key="2">
    <source>
        <dbReference type="Proteomes" id="UP001062846"/>
    </source>
</evidence>
<accession>A0ACC0P5X9</accession>